<dbReference type="CDD" id="cd21472">
    <property type="entry name" value="CylC-like"/>
    <property type="match status" value="1"/>
</dbReference>
<dbReference type="EMBL" id="JAECZC010000004">
    <property type="protein sequence ID" value="MBH8561391.1"/>
    <property type="molecule type" value="Genomic_DNA"/>
</dbReference>
<accession>A0A8J7L7V3</accession>
<evidence type="ECO:0000313" key="1">
    <source>
        <dbReference type="EMBL" id="MBH8561391.1"/>
    </source>
</evidence>
<reference evidence="1 2" key="1">
    <citation type="journal article" date="2021" name="Int. J. Syst. Evol. Microbiol.">
        <title>Amazonocrinis nigriterrae gen. nov., sp. nov., Atlanticothrix silvestris gen. nov., sp. nov. and Dendronalium phyllosphericum gen. nov., sp. nov., nostocacean cyanobacteria from Brazilian environments.</title>
        <authorList>
            <person name="Alvarenga D.O."/>
            <person name="Andreote A.P.D."/>
            <person name="Branco L.H.Z."/>
            <person name="Delbaje E."/>
            <person name="Cruz R.B."/>
            <person name="Varani A.M."/>
            <person name="Fiore M.F."/>
        </authorList>
    </citation>
    <scope>NUCLEOTIDE SEQUENCE [LARGE SCALE GENOMIC DNA]</scope>
    <source>
        <strain evidence="1 2">CENA67</strain>
    </source>
</reference>
<protein>
    <submittedName>
        <fullName evidence="1">Diiron oxygenase</fullName>
    </submittedName>
</protein>
<dbReference type="AlphaFoldDB" id="A0A8J7L7V3"/>
<proteinExistence type="predicted"/>
<sequence length="457" mass="52655">MKTIVKDSLTSKVNRILPFLEKNYDNNLESDYTEKIEELDKNFNYKSNSNHYWSEPEQSVLYGTPLYEQASPSQKIALNHLHWVGFYKVVADSETELTFYNTITADCLLAANKDYAFIADMLNHETYQERKHIHSFAKINYQTIKALLGTKALINSASDNSTSFEPKSFHVIDYLLNTANFIGKILLRDKEQNYSQKLIELQDLQDLNKSIASSTPVNPTSPTPTSGFFNGYLGNTDTSVRKFFPLSWGSYPFLAANFYVVRYMANLVVKNNEFEIHKYCRKLQKAKDFIPAPTAISHYHFLDEAFHTTTSLYLARDFYKSLPKPSNFEKLMANLAVLQTQRENLNGLSGMIPNRFVSDSNAISFIMKLLQSPVFDMSQKEAIHWLEKCLCYEHEGFHNNLKVHNHLLANMQRFAEDIDYLWSVNREMRLMASAGSIKKALNNNIKAFKKFSSTIEK</sequence>
<dbReference type="Proteomes" id="UP000632766">
    <property type="component" value="Unassembled WGS sequence"/>
</dbReference>
<keyword evidence="2" id="KW-1185">Reference proteome</keyword>
<organism evidence="1 2">
    <name type="scientific">Amazonocrinis nigriterrae CENA67</name>
    <dbReference type="NCBI Taxonomy" id="2794033"/>
    <lineage>
        <taxon>Bacteria</taxon>
        <taxon>Bacillati</taxon>
        <taxon>Cyanobacteriota</taxon>
        <taxon>Cyanophyceae</taxon>
        <taxon>Nostocales</taxon>
        <taxon>Nostocaceae</taxon>
        <taxon>Amazonocrinis</taxon>
        <taxon>Amazonocrinis nigriterrae</taxon>
    </lineage>
</organism>
<name>A0A8J7L7V3_9NOST</name>
<evidence type="ECO:0000313" key="2">
    <source>
        <dbReference type="Proteomes" id="UP000632766"/>
    </source>
</evidence>
<comment type="caution">
    <text evidence="1">The sequence shown here is derived from an EMBL/GenBank/DDBJ whole genome shotgun (WGS) entry which is preliminary data.</text>
</comment>
<dbReference type="InterPro" id="IPR049717">
    <property type="entry name" value="CylC-like"/>
</dbReference>
<dbReference type="RefSeq" id="WP_198123409.1">
    <property type="nucleotide sequence ID" value="NZ_JAECZC010000004.1"/>
</dbReference>
<gene>
    <name evidence="1" type="ORF">I8748_04225</name>
</gene>